<organism evidence="1 2">
    <name type="scientific">Enterobacter hormaechei</name>
    <dbReference type="NCBI Taxonomy" id="158836"/>
    <lineage>
        <taxon>Bacteria</taxon>
        <taxon>Pseudomonadati</taxon>
        <taxon>Pseudomonadota</taxon>
        <taxon>Gammaproteobacteria</taxon>
        <taxon>Enterobacterales</taxon>
        <taxon>Enterobacteriaceae</taxon>
        <taxon>Enterobacter</taxon>
        <taxon>Enterobacter cloacae complex</taxon>
    </lineage>
</organism>
<dbReference type="Proteomes" id="UP000318237">
    <property type="component" value="Chromosome"/>
</dbReference>
<gene>
    <name evidence="1" type="ORF">EIN43_05625</name>
</gene>
<proteinExistence type="predicted"/>
<sequence>MDKHAMKTDGEAHWHTTDKATTNGIVVYNGSSLDIPYHGTPDNDTGFYNFDGFVFATTVSDNSSAYSNDGGAHFYKCTQHTTEKTIQ</sequence>
<evidence type="ECO:0000313" key="2">
    <source>
        <dbReference type="Proteomes" id="UP000318237"/>
    </source>
</evidence>
<dbReference type="AlphaFoldDB" id="A0A4Y5ZNG4"/>
<name>A0A4Y5ZNG4_9ENTR</name>
<protein>
    <submittedName>
        <fullName evidence="1">Uncharacterized protein</fullName>
    </submittedName>
</protein>
<evidence type="ECO:0000313" key="1">
    <source>
        <dbReference type="EMBL" id="QDE47250.1"/>
    </source>
</evidence>
<reference evidence="1 2" key="1">
    <citation type="submission" date="2019-06" db="EMBL/GenBank/DDBJ databases">
        <title>Whole genome sequencing of XDR Enterobacter.</title>
        <authorList>
            <person name="Gnana Soundari P."/>
            <person name="Vijayakumar R."/>
            <person name="Krishnan P."/>
        </authorList>
    </citation>
    <scope>NUCLEOTIDE SEQUENCE [LARGE SCALE GENOMIC DNA]</scope>
    <source>
        <strain evidence="1 2">C126</strain>
    </source>
</reference>
<dbReference type="EMBL" id="CP041054">
    <property type="protein sequence ID" value="QDE47250.1"/>
    <property type="molecule type" value="Genomic_DNA"/>
</dbReference>
<accession>A0A4Y5ZNG4</accession>